<name>A0A8S5P6X5_9CAUD</name>
<accession>A0A8S5P6X5</accession>
<evidence type="ECO:0000256" key="1">
    <source>
        <dbReference type="SAM" id="MobiDB-lite"/>
    </source>
</evidence>
<dbReference type="InterPro" id="IPR004590">
    <property type="entry name" value="ssDNA_annealing_RecT"/>
</dbReference>
<dbReference type="GO" id="GO:0006259">
    <property type="term" value="P:DNA metabolic process"/>
    <property type="evidence" value="ECO:0007669"/>
    <property type="project" value="InterPro"/>
</dbReference>
<protein>
    <submittedName>
        <fullName evidence="2">RecT protein</fullName>
    </submittedName>
</protein>
<reference evidence="2" key="1">
    <citation type="journal article" date="2021" name="Proc. Natl. Acad. Sci. U.S.A.">
        <title>A Catalog of Tens of Thousands of Viruses from Human Metagenomes Reveals Hidden Associations with Chronic Diseases.</title>
        <authorList>
            <person name="Tisza M.J."/>
            <person name="Buck C.B."/>
        </authorList>
    </citation>
    <scope>NUCLEOTIDE SEQUENCE</scope>
    <source>
        <strain evidence="2">Ct39g3</strain>
    </source>
</reference>
<dbReference type="EMBL" id="BK015351">
    <property type="protein sequence ID" value="DAE02746.1"/>
    <property type="molecule type" value="Genomic_DNA"/>
</dbReference>
<organism evidence="2">
    <name type="scientific">Siphoviridae sp. ct39g3</name>
    <dbReference type="NCBI Taxonomy" id="2825320"/>
    <lineage>
        <taxon>Viruses</taxon>
        <taxon>Duplodnaviria</taxon>
        <taxon>Heunggongvirae</taxon>
        <taxon>Uroviricota</taxon>
        <taxon>Caudoviricetes</taxon>
    </lineage>
</organism>
<evidence type="ECO:0000313" key="2">
    <source>
        <dbReference type="EMBL" id="DAE02746.1"/>
    </source>
</evidence>
<dbReference type="InterPro" id="IPR018330">
    <property type="entry name" value="RecT_fam"/>
</dbReference>
<dbReference type="GO" id="GO:0003677">
    <property type="term" value="F:DNA binding"/>
    <property type="evidence" value="ECO:0007669"/>
    <property type="project" value="InterPro"/>
</dbReference>
<sequence length="287" mass="32131">MAVQNSLQRSRGNQRLGISAYLTADAVKNQINQVVGGKDGQRFISAIVSAVNTNPALQECTNQSILSGALLGESLKLSPSPQLGQYYLVPFNDKNKGKVAQFQLGYKGYIQLAIRSGQYKKLNVLAIKEGELIRFDPLNEEIEVRLIEDEEEREQANTIGYYAMFEYTNGFRKAIYWSKRKMEAHALKYSKGYQAKKGYTFWEKDFDGMAYKTMLRQLISKWGIMSIDMASAIDSDMAVINEDGTKDYVDNDATVFDMEPAQEATPQQSQPEPAVPVDAKAALFGNN</sequence>
<feature type="region of interest" description="Disordered" evidence="1">
    <location>
        <begin position="258"/>
        <end position="287"/>
    </location>
</feature>
<dbReference type="Pfam" id="PF03837">
    <property type="entry name" value="RecT"/>
    <property type="match status" value="1"/>
</dbReference>
<proteinExistence type="predicted"/>
<dbReference type="NCBIfam" id="TIGR00616">
    <property type="entry name" value="rect"/>
    <property type="match status" value="1"/>
</dbReference>